<dbReference type="PANTHER" id="PTHR37534">
    <property type="entry name" value="TRANSCRIPTIONAL ACTIVATOR PROTEIN UGA3"/>
    <property type="match status" value="1"/>
</dbReference>
<dbReference type="CDD" id="cd12148">
    <property type="entry name" value="fungal_TF_MHR"/>
    <property type="match status" value="1"/>
</dbReference>
<organism evidence="4 5">
    <name type="scientific">Sarocladium strictum</name>
    <name type="common">Black bundle disease fungus</name>
    <name type="synonym">Acremonium strictum</name>
    <dbReference type="NCBI Taxonomy" id="5046"/>
    <lineage>
        <taxon>Eukaryota</taxon>
        <taxon>Fungi</taxon>
        <taxon>Dikarya</taxon>
        <taxon>Ascomycota</taxon>
        <taxon>Pezizomycotina</taxon>
        <taxon>Sordariomycetes</taxon>
        <taxon>Hypocreomycetidae</taxon>
        <taxon>Hypocreales</taxon>
        <taxon>Sarocladiaceae</taxon>
        <taxon>Sarocladium</taxon>
    </lineage>
</organism>
<dbReference type="GO" id="GO:0045944">
    <property type="term" value="P:positive regulation of transcription by RNA polymerase II"/>
    <property type="evidence" value="ECO:0007669"/>
    <property type="project" value="TreeGrafter"/>
</dbReference>
<feature type="region of interest" description="Disordered" evidence="3">
    <location>
        <begin position="45"/>
        <end position="65"/>
    </location>
</feature>
<comment type="subcellular location">
    <subcellularLocation>
        <location evidence="1">Nucleus</location>
    </subcellularLocation>
</comment>
<keyword evidence="5" id="KW-1185">Reference proteome</keyword>
<evidence type="ECO:0000256" key="1">
    <source>
        <dbReference type="ARBA" id="ARBA00004123"/>
    </source>
</evidence>
<evidence type="ECO:0000256" key="2">
    <source>
        <dbReference type="ARBA" id="ARBA00023242"/>
    </source>
</evidence>
<protein>
    <recommendedName>
        <fullName evidence="6">C6 transcription factor</fullName>
    </recommendedName>
</protein>
<evidence type="ECO:0000256" key="3">
    <source>
        <dbReference type="SAM" id="MobiDB-lite"/>
    </source>
</evidence>
<dbReference type="GO" id="GO:0003700">
    <property type="term" value="F:DNA-binding transcription factor activity"/>
    <property type="evidence" value="ECO:0007669"/>
    <property type="project" value="TreeGrafter"/>
</dbReference>
<accession>A0AA39GPS7</accession>
<sequence length="454" mass="50869">MDDFQMMDGPTPLTSISRPFDEILHEPGYLEYQEELRCLIFNTAQTEPPSRDGTPGPALQPGDSYTPEQRIEAQAQFEAALSHGRRLEYLQNWIAEVAPWLDMFDSDGAFTIQVPNLAQRCPALLYAMLALSARQLERKEQTQHSFDSLELYQQAIRLLGPLLQARDMALIPTCVILCVLEMMSASPQDWRKHLEGCAALFDAMGVNGFSGGILQSVFWCYARMDLCGALISDGTRATLVPMAQWLPPGSHVARAASLFRDCMSPEMHANYAVFLCSRVCELISDRTAFTELGEANGCDDQEFKARWTTIWHELQEWVSMRPEEMKPIQSVQAEPFPQILFAHWPAISSNQLYHTACILLLEAVPQGVLAEGGQEWSATWHAKSVCGISLTNPHPGCLNNAIQPLWIAGRLLSHKSEHLLVAKLIRSIESMTGWATTWRISDLEAEWGHKVQVA</sequence>
<evidence type="ECO:0000313" key="4">
    <source>
        <dbReference type="EMBL" id="KAK0391176.1"/>
    </source>
</evidence>
<name>A0AA39GPS7_SARSR</name>
<dbReference type="AlphaFoldDB" id="A0AA39GPS7"/>
<comment type="caution">
    <text evidence="4">The sequence shown here is derived from an EMBL/GenBank/DDBJ whole genome shotgun (WGS) entry which is preliminary data.</text>
</comment>
<evidence type="ECO:0008006" key="6">
    <source>
        <dbReference type="Google" id="ProtNLM"/>
    </source>
</evidence>
<keyword evidence="2" id="KW-0539">Nucleus</keyword>
<dbReference type="PANTHER" id="PTHR37534:SF24">
    <property type="entry name" value="MISCELLANEOUS ZN(II)2CYS6 TRANSCRIPTION FACTOR (EUROFUNG)-RELATED"/>
    <property type="match status" value="1"/>
</dbReference>
<evidence type="ECO:0000313" key="5">
    <source>
        <dbReference type="Proteomes" id="UP001175261"/>
    </source>
</evidence>
<dbReference type="InterPro" id="IPR021858">
    <property type="entry name" value="Fun_TF"/>
</dbReference>
<dbReference type="Proteomes" id="UP001175261">
    <property type="component" value="Unassembled WGS sequence"/>
</dbReference>
<reference evidence="4" key="1">
    <citation type="submission" date="2022-10" db="EMBL/GenBank/DDBJ databases">
        <title>Determination and structural analysis of whole genome sequence of Sarocladium strictum F4-1.</title>
        <authorList>
            <person name="Hu L."/>
            <person name="Jiang Y."/>
        </authorList>
    </citation>
    <scope>NUCLEOTIDE SEQUENCE</scope>
    <source>
        <strain evidence="4">F4-1</strain>
    </source>
</reference>
<proteinExistence type="predicted"/>
<dbReference type="EMBL" id="JAPDFR010000001">
    <property type="protein sequence ID" value="KAK0391176.1"/>
    <property type="molecule type" value="Genomic_DNA"/>
</dbReference>
<gene>
    <name evidence="4" type="ORF">NLU13_0677</name>
</gene>
<dbReference type="GO" id="GO:0000976">
    <property type="term" value="F:transcription cis-regulatory region binding"/>
    <property type="evidence" value="ECO:0007669"/>
    <property type="project" value="TreeGrafter"/>
</dbReference>
<dbReference type="Pfam" id="PF11951">
    <property type="entry name" value="Fungal_trans_2"/>
    <property type="match status" value="1"/>
</dbReference>
<dbReference type="GO" id="GO:0005634">
    <property type="term" value="C:nucleus"/>
    <property type="evidence" value="ECO:0007669"/>
    <property type="project" value="UniProtKB-SubCell"/>
</dbReference>